<reference evidence="2" key="1">
    <citation type="journal article" date="2015" name="Nat. Genet.">
        <title>The genome and transcriptome of the zoonotic hookworm Ancylostoma ceylanicum identify infection-specific gene families.</title>
        <authorList>
            <person name="Schwarz E.M."/>
            <person name="Hu Y."/>
            <person name="Antoshechkin I."/>
            <person name="Miller M.M."/>
            <person name="Sternberg P.W."/>
            <person name="Aroian R.V."/>
        </authorList>
    </citation>
    <scope>NUCLEOTIDE SEQUENCE</scope>
    <source>
        <strain evidence="2">HY135</strain>
    </source>
</reference>
<sequence length="153" mass="17455">MLLSHVEAADLAVVNTFFKKKDEHLITYCSGGVATQIDYMLVRRKELKNIIDAKVIPSDGIAPQHRLLVMDVRLQHRRPLRPMVPLQRIKWFKMSEHEAELQAVVKAALSAASSADANTKWARLERAITEGARSLLGTTKPGRPFIEKQTWWW</sequence>
<evidence type="ECO:0000313" key="2">
    <source>
        <dbReference type="Proteomes" id="UP000024635"/>
    </source>
</evidence>
<organism evidence="1 2">
    <name type="scientific">Ancylostoma ceylanicum</name>
    <dbReference type="NCBI Taxonomy" id="53326"/>
    <lineage>
        <taxon>Eukaryota</taxon>
        <taxon>Metazoa</taxon>
        <taxon>Ecdysozoa</taxon>
        <taxon>Nematoda</taxon>
        <taxon>Chromadorea</taxon>
        <taxon>Rhabditida</taxon>
        <taxon>Rhabditina</taxon>
        <taxon>Rhabditomorpha</taxon>
        <taxon>Strongyloidea</taxon>
        <taxon>Ancylostomatidae</taxon>
        <taxon>Ancylostomatinae</taxon>
        <taxon>Ancylostoma</taxon>
    </lineage>
</organism>
<accession>A0A016V0W1</accession>
<protein>
    <recommendedName>
        <fullName evidence="3">Endonuclease/exonuclease/phosphatase domain-containing protein</fullName>
    </recommendedName>
</protein>
<dbReference type="EMBL" id="JARK01001357">
    <property type="protein sequence ID" value="EYC20642.1"/>
    <property type="molecule type" value="Genomic_DNA"/>
</dbReference>
<gene>
    <name evidence="1" type="primary">Acey_s0021.g334</name>
    <name evidence="1" type="ORF">Y032_0021g334</name>
</gene>
<dbReference type="STRING" id="53326.A0A016V0W1"/>
<comment type="caution">
    <text evidence="1">The sequence shown here is derived from an EMBL/GenBank/DDBJ whole genome shotgun (WGS) entry which is preliminary data.</text>
</comment>
<proteinExistence type="predicted"/>
<evidence type="ECO:0000313" key="1">
    <source>
        <dbReference type="EMBL" id="EYC20642.1"/>
    </source>
</evidence>
<dbReference type="Proteomes" id="UP000024635">
    <property type="component" value="Unassembled WGS sequence"/>
</dbReference>
<keyword evidence="2" id="KW-1185">Reference proteome</keyword>
<evidence type="ECO:0008006" key="3">
    <source>
        <dbReference type="Google" id="ProtNLM"/>
    </source>
</evidence>
<dbReference type="OrthoDB" id="418748at2759"/>
<name>A0A016V0W1_9BILA</name>
<dbReference type="AlphaFoldDB" id="A0A016V0W1"/>